<feature type="region of interest" description="Disordered" evidence="1">
    <location>
        <begin position="25"/>
        <end position="44"/>
    </location>
</feature>
<gene>
    <name evidence="3" type="ORF">D9C73_012934</name>
    <name evidence="2" type="ORF">D9C73_012945</name>
</gene>
<dbReference type="PANTHER" id="PTHR16915:SF0">
    <property type="entry name" value="RADIATION-INDUCIBLE IMMEDIATE-EARLY GENE IEX-1"/>
    <property type="match status" value="1"/>
</dbReference>
<dbReference type="Proteomes" id="UP000298787">
    <property type="component" value="Chromosome 11"/>
</dbReference>
<sequence>MPSTSCCRQLPVALGPLETTGTFTSSSCSSSSLLPPPSPPRGRRFRRVLYPASQSRRPPMREAPDQARRWLLILSALVFLQIYTEETHTCTELQSQCPAGPQLQEGEGNLGMTQAWAGDESWRVQRVAGASDSQLECVVS</sequence>
<name>A0A4U5UTG2_COLLU</name>
<reference evidence="2 4" key="1">
    <citation type="submission" date="2019-01" db="EMBL/GenBank/DDBJ databases">
        <title>Genome Assembly of Collichthys lucidus.</title>
        <authorList>
            <person name="Cai M."/>
            <person name="Xiao S."/>
        </authorList>
    </citation>
    <scope>NUCLEOTIDE SEQUENCE [LARGE SCALE GENOMIC DNA]</scope>
    <source>
        <strain evidence="2">JT15FE1705JMU</strain>
        <tissue evidence="2">Muscle</tissue>
    </source>
</reference>
<dbReference type="GO" id="GO:0043066">
    <property type="term" value="P:negative regulation of apoptotic process"/>
    <property type="evidence" value="ECO:0007669"/>
    <property type="project" value="InterPro"/>
</dbReference>
<evidence type="ECO:0000313" key="2">
    <source>
        <dbReference type="EMBL" id="TKS78229.1"/>
    </source>
</evidence>
<dbReference type="EMBL" id="CM014088">
    <property type="protein sequence ID" value="TKS78240.1"/>
    <property type="molecule type" value="Genomic_DNA"/>
</dbReference>
<evidence type="ECO:0000313" key="3">
    <source>
        <dbReference type="EMBL" id="TKS78240.1"/>
    </source>
</evidence>
<keyword evidence="4" id="KW-1185">Reference proteome</keyword>
<protein>
    <submittedName>
        <fullName evidence="2">Uncharacterized protein</fullName>
    </submittedName>
</protein>
<evidence type="ECO:0000313" key="4">
    <source>
        <dbReference type="Proteomes" id="UP000298787"/>
    </source>
</evidence>
<dbReference type="AlphaFoldDB" id="A0A4U5UTG2"/>
<evidence type="ECO:0000256" key="1">
    <source>
        <dbReference type="SAM" id="MobiDB-lite"/>
    </source>
</evidence>
<organism evidence="2 4">
    <name type="scientific">Collichthys lucidus</name>
    <name type="common">Big head croaker</name>
    <name type="synonym">Sciaena lucida</name>
    <dbReference type="NCBI Taxonomy" id="240159"/>
    <lineage>
        <taxon>Eukaryota</taxon>
        <taxon>Metazoa</taxon>
        <taxon>Chordata</taxon>
        <taxon>Craniata</taxon>
        <taxon>Vertebrata</taxon>
        <taxon>Euteleostomi</taxon>
        <taxon>Actinopterygii</taxon>
        <taxon>Neopterygii</taxon>
        <taxon>Teleostei</taxon>
        <taxon>Neoteleostei</taxon>
        <taxon>Acanthomorphata</taxon>
        <taxon>Eupercaria</taxon>
        <taxon>Sciaenidae</taxon>
        <taxon>Collichthys</taxon>
    </lineage>
</organism>
<dbReference type="PANTHER" id="PTHR16915">
    <property type="entry name" value="IMMEDIATE EARLY RESPONSE 3"/>
    <property type="match status" value="1"/>
</dbReference>
<dbReference type="InterPro" id="IPR024829">
    <property type="entry name" value="IEX-1"/>
</dbReference>
<dbReference type="EMBL" id="CM014088">
    <property type="protein sequence ID" value="TKS78229.1"/>
    <property type="molecule type" value="Genomic_DNA"/>
</dbReference>
<accession>A0A4U5UTG2</accession>
<proteinExistence type="predicted"/>